<organism evidence="1">
    <name type="scientific">Fagus sylvatica</name>
    <name type="common">Beechnut</name>
    <dbReference type="NCBI Taxonomy" id="28930"/>
    <lineage>
        <taxon>Eukaryota</taxon>
        <taxon>Viridiplantae</taxon>
        <taxon>Streptophyta</taxon>
        <taxon>Embryophyta</taxon>
        <taxon>Tracheophyta</taxon>
        <taxon>Spermatophyta</taxon>
        <taxon>Magnoliopsida</taxon>
        <taxon>eudicotyledons</taxon>
        <taxon>Gunneridae</taxon>
        <taxon>Pentapetalae</taxon>
        <taxon>rosids</taxon>
        <taxon>fabids</taxon>
        <taxon>Fagales</taxon>
        <taxon>Fagaceae</taxon>
        <taxon>Fagus</taxon>
    </lineage>
</organism>
<dbReference type="EMBL" id="OIVN01001206">
    <property type="protein sequence ID" value="SPC91135.1"/>
    <property type="molecule type" value="Genomic_DNA"/>
</dbReference>
<reference evidence="1" key="1">
    <citation type="submission" date="2018-02" db="EMBL/GenBank/DDBJ databases">
        <authorList>
            <person name="Cohen D.B."/>
            <person name="Kent A.D."/>
        </authorList>
    </citation>
    <scope>NUCLEOTIDE SEQUENCE</scope>
</reference>
<gene>
    <name evidence="1" type="ORF">FSB_LOCUS19017</name>
</gene>
<sequence>MLLWVWRESSEVGTADWGGGRGIGGVGFGYGEREKGGWNRWCAVEVGRLEPVVLILGMERERERGLEEEEFEREGELKKMKREKKNFNRG</sequence>
<evidence type="ECO:0000313" key="1">
    <source>
        <dbReference type="EMBL" id="SPC91135.1"/>
    </source>
</evidence>
<dbReference type="AlphaFoldDB" id="A0A2N9FVE2"/>
<protein>
    <submittedName>
        <fullName evidence="1">Uncharacterized protein</fullName>
    </submittedName>
</protein>
<proteinExistence type="predicted"/>
<accession>A0A2N9FVE2</accession>
<name>A0A2N9FVE2_FAGSY</name>